<protein>
    <submittedName>
        <fullName evidence="2">Uncharacterized protein</fullName>
    </submittedName>
</protein>
<name>A0A5B7FD86_PORTR</name>
<feature type="region of interest" description="Disordered" evidence="1">
    <location>
        <begin position="63"/>
        <end position="88"/>
    </location>
</feature>
<dbReference type="EMBL" id="VSRR010005863">
    <property type="protein sequence ID" value="MPC43517.1"/>
    <property type="molecule type" value="Genomic_DNA"/>
</dbReference>
<comment type="caution">
    <text evidence="2">The sequence shown here is derived from an EMBL/GenBank/DDBJ whole genome shotgun (WGS) entry which is preliminary data.</text>
</comment>
<sequence>MIKFLNCSTALWGCGIEEPSCVPHIQSSPIRGECNGFSICWASYSCLLLGKEILCQPRMQQSDASIPSVRNQPKEGGKGLVQKSEQEY</sequence>
<accession>A0A5B7FD86</accession>
<organism evidence="2 3">
    <name type="scientific">Portunus trituberculatus</name>
    <name type="common">Swimming crab</name>
    <name type="synonym">Neptunus trituberculatus</name>
    <dbReference type="NCBI Taxonomy" id="210409"/>
    <lineage>
        <taxon>Eukaryota</taxon>
        <taxon>Metazoa</taxon>
        <taxon>Ecdysozoa</taxon>
        <taxon>Arthropoda</taxon>
        <taxon>Crustacea</taxon>
        <taxon>Multicrustacea</taxon>
        <taxon>Malacostraca</taxon>
        <taxon>Eumalacostraca</taxon>
        <taxon>Eucarida</taxon>
        <taxon>Decapoda</taxon>
        <taxon>Pleocyemata</taxon>
        <taxon>Brachyura</taxon>
        <taxon>Eubrachyura</taxon>
        <taxon>Portunoidea</taxon>
        <taxon>Portunidae</taxon>
        <taxon>Portuninae</taxon>
        <taxon>Portunus</taxon>
    </lineage>
</organism>
<proteinExistence type="predicted"/>
<keyword evidence="3" id="KW-1185">Reference proteome</keyword>
<dbReference type="AlphaFoldDB" id="A0A5B7FD86"/>
<evidence type="ECO:0000313" key="2">
    <source>
        <dbReference type="EMBL" id="MPC43517.1"/>
    </source>
</evidence>
<gene>
    <name evidence="2" type="ORF">E2C01_037166</name>
</gene>
<dbReference type="Proteomes" id="UP000324222">
    <property type="component" value="Unassembled WGS sequence"/>
</dbReference>
<evidence type="ECO:0000256" key="1">
    <source>
        <dbReference type="SAM" id="MobiDB-lite"/>
    </source>
</evidence>
<evidence type="ECO:0000313" key="3">
    <source>
        <dbReference type="Proteomes" id="UP000324222"/>
    </source>
</evidence>
<reference evidence="2 3" key="1">
    <citation type="submission" date="2019-05" db="EMBL/GenBank/DDBJ databases">
        <title>Another draft genome of Portunus trituberculatus and its Hox gene families provides insights of decapod evolution.</title>
        <authorList>
            <person name="Jeong J.-H."/>
            <person name="Song I."/>
            <person name="Kim S."/>
            <person name="Choi T."/>
            <person name="Kim D."/>
            <person name="Ryu S."/>
            <person name="Kim W."/>
        </authorList>
    </citation>
    <scope>NUCLEOTIDE SEQUENCE [LARGE SCALE GENOMIC DNA]</scope>
    <source>
        <tissue evidence="2">Muscle</tissue>
    </source>
</reference>